<dbReference type="InterPro" id="IPR029056">
    <property type="entry name" value="Ribokinase-like"/>
</dbReference>
<accession>A0A0U2VM09</accession>
<dbReference type="InterPro" id="IPR011611">
    <property type="entry name" value="PfkB_dom"/>
</dbReference>
<dbReference type="PATRIC" id="fig|162209.4.peg.143"/>
<dbReference type="Proteomes" id="UP000061660">
    <property type="component" value="Chromosome"/>
</dbReference>
<keyword evidence="4 6" id="KW-0418">Kinase</keyword>
<dbReference type="InterPro" id="IPR002173">
    <property type="entry name" value="Carboh/pur_kinase_PfkB_CS"/>
</dbReference>
<comment type="similarity">
    <text evidence="1">Belongs to the carbohydrate kinase PfkB family.</text>
</comment>
<proteinExistence type="inferred from homology"/>
<dbReference type="AlphaFoldDB" id="A0A0U2VM09"/>
<protein>
    <submittedName>
        <fullName evidence="6">2-dehydro-3-deoxygluconokinase</fullName>
    </submittedName>
</protein>
<organism evidence="6 7">
    <name type="scientific">Paenibacillus naphthalenovorans</name>
    <dbReference type="NCBI Taxonomy" id="162209"/>
    <lineage>
        <taxon>Bacteria</taxon>
        <taxon>Bacillati</taxon>
        <taxon>Bacillota</taxon>
        <taxon>Bacilli</taxon>
        <taxon>Bacillales</taxon>
        <taxon>Paenibacillaceae</taxon>
        <taxon>Paenibacillus</taxon>
    </lineage>
</organism>
<dbReference type="Pfam" id="PF00294">
    <property type="entry name" value="PfkB"/>
    <property type="match status" value="1"/>
</dbReference>
<evidence type="ECO:0000256" key="1">
    <source>
        <dbReference type="ARBA" id="ARBA00010688"/>
    </source>
</evidence>
<dbReference type="PANTHER" id="PTHR43085:SF1">
    <property type="entry name" value="PSEUDOURIDINE KINASE-RELATED"/>
    <property type="match status" value="1"/>
</dbReference>
<dbReference type="InterPro" id="IPR050306">
    <property type="entry name" value="PfkB_Carbo_kinase"/>
</dbReference>
<dbReference type="OrthoDB" id="9813569at2"/>
<name>A0A0U2VM09_9BACL</name>
<evidence type="ECO:0000313" key="6">
    <source>
        <dbReference type="EMBL" id="ALS20535.1"/>
    </source>
</evidence>
<gene>
    <name evidence="6" type="ORF">IJ22_01430</name>
</gene>
<keyword evidence="7" id="KW-1185">Reference proteome</keyword>
<reference evidence="7" key="1">
    <citation type="submission" date="2015-12" db="EMBL/GenBank/DDBJ databases">
        <title>Complete genome sequences of two moderately thermophilic Paenibacillus species.</title>
        <authorList>
            <person name="Butler R.III."/>
            <person name="Wang J."/>
            <person name="Stark B.C."/>
            <person name="Pombert J.-F."/>
        </authorList>
    </citation>
    <scope>NUCLEOTIDE SEQUENCE [LARGE SCALE GENOMIC DNA]</scope>
    <source>
        <strain evidence="7">32O-Y</strain>
    </source>
</reference>
<dbReference type="KEGG" id="pnp:IJ22_01430"/>
<dbReference type="Gene3D" id="3.40.1190.20">
    <property type="match status" value="1"/>
</dbReference>
<keyword evidence="2" id="KW-0808">Transferase</keyword>
<evidence type="ECO:0000256" key="5">
    <source>
        <dbReference type="ARBA" id="ARBA00022840"/>
    </source>
</evidence>
<dbReference type="EMBL" id="CP013652">
    <property type="protein sequence ID" value="ALS20535.1"/>
    <property type="molecule type" value="Genomic_DNA"/>
</dbReference>
<dbReference type="CDD" id="cd01166">
    <property type="entry name" value="KdgK"/>
    <property type="match status" value="1"/>
</dbReference>
<evidence type="ECO:0000256" key="3">
    <source>
        <dbReference type="ARBA" id="ARBA00022741"/>
    </source>
</evidence>
<keyword evidence="5" id="KW-0067">ATP-binding</keyword>
<dbReference type="GO" id="GO:0005524">
    <property type="term" value="F:ATP binding"/>
    <property type="evidence" value="ECO:0007669"/>
    <property type="project" value="UniProtKB-KW"/>
</dbReference>
<dbReference type="SUPFAM" id="SSF53613">
    <property type="entry name" value="Ribokinase-like"/>
    <property type="match status" value="1"/>
</dbReference>
<evidence type="ECO:0000256" key="4">
    <source>
        <dbReference type="ARBA" id="ARBA00022777"/>
    </source>
</evidence>
<dbReference type="STRING" id="162209.IJ22_01430"/>
<evidence type="ECO:0000313" key="7">
    <source>
        <dbReference type="Proteomes" id="UP000061660"/>
    </source>
</evidence>
<sequence length="322" mass="34623">MKTLDVITFGEAMGMFIADEVGPLYKVKRFTRGLAGAETNVAVGLARLGYDVCWVSKVGEDALGEYIKYALQQEGVDISYIGSDPNHPTGFQMKSKVLAGDPQVQYFRKHSAASTIGVDYLLPERFLSAAHLHMTGIPPALSSSMYGFAEKALSVMKSANRTVSFDPNLRPKLWSSQDRMVREINKFAVQADWVLPGISEGKILTGYDSPEDIAAFYLEQGVKVVVVKLGAEGAYYRTAEIEGCIPGFKVAKVVDTVGAGDGFAVGFVSGMLDGLTIEEAVTRANAIGALAVMSPGDSDGLPSKAQLEAFMDEQKGMEPCSY</sequence>
<reference evidence="6 7" key="2">
    <citation type="journal article" date="2016" name="Genome Announc.">
        <title>Complete Genome Sequences of Two Interactive Moderate Thermophiles, Paenibacillus napthalenovorans 32O-Y and Paenibacillus sp. 32O-W.</title>
        <authorList>
            <person name="Butler R.R.III."/>
            <person name="Wang J."/>
            <person name="Stark B.C."/>
            <person name="Pombert J.F."/>
        </authorList>
    </citation>
    <scope>NUCLEOTIDE SEQUENCE [LARGE SCALE GENOMIC DNA]</scope>
    <source>
        <strain evidence="6 7">32O-Y</strain>
    </source>
</reference>
<dbReference type="PROSITE" id="PS00584">
    <property type="entry name" value="PFKB_KINASES_2"/>
    <property type="match status" value="1"/>
</dbReference>
<evidence type="ECO:0000256" key="2">
    <source>
        <dbReference type="ARBA" id="ARBA00022679"/>
    </source>
</evidence>
<keyword evidence="3" id="KW-0547">Nucleotide-binding</keyword>
<dbReference type="GO" id="GO:0016301">
    <property type="term" value="F:kinase activity"/>
    <property type="evidence" value="ECO:0007669"/>
    <property type="project" value="UniProtKB-KW"/>
</dbReference>
<dbReference type="PANTHER" id="PTHR43085">
    <property type="entry name" value="HEXOKINASE FAMILY MEMBER"/>
    <property type="match status" value="1"/>
</dbReference>
<dbReference type="RefSeq" id="WP_062406457.1">
    <property type="nucleotide sequence ID" value="NZ_BJCS01000008.1"/>
</dbReference>